<dbReference type="EMBL" id="GGEC01071894">
    <property type="protein sequence ID" value="MBX52378.1"/>
    <property type="molecule type" value="Transcribed_RNA"/>
</dbReference>
<dbReference type="AlphaFoldDB" id="A0A2P2PCA4"/>
<proteinExistence type="predicted"/>
<evidence type="ECO:0000313" key="1">
    <source>
        <dbReference type="EMBL" id="MBX52378.1"/>
    </source>
</evidence>
<organism evidence="1">
    <name type="scientific">Rhizophora mucronata</name>
    <name type="common">Asiatic mangrove</name>
    <dbReference type="NCBI Taxonomy" id="61149"/>
    <lineage>
        <taxon>Eukaryota</taxon>
        <taxon>Viridiplantae</taxon>
        <taxon>Streptophyta</taxon>
        <taxon>Embryophyta</taxon>
        <taxon>Tracheophyta</taxon>
        <taxon>Spermatophyta</taxon>
        <taxon>Magnoliopsida</taxon>
        <taxon>eudicotyledons</taxon>
        <taxon>Gunneridae</taxon>
        <taxon>Pentapetalae</taxon>
        <taxon>rosids</taxon>
        <taxon>fabids</taxon>
        <taxon>Malpighiales</taxon>
        <taxon>Rhizophoraceae</taxon>
        <taxon>Rhizophora</taxon>
    </lineage>
</organism>
<protein>
    <submittedName>
        <fullName evidence="1">Uncharacterized protein</fullName>
    </submittedName>
</protein>
<name>A0A2P2PCA4_RHIMU</name>
<reference evidence="1" key="1">
    <citation type="submission" date="2018-02" db="EMBL/GenBank/DDBJ databases">
        <title>Rhizophora mucronata_Transcriptome.</title>
        <authorList>
            <person name="Meera S.P."/>
            <person name="Sreeshan A."/>
            <person name="Augustine A."/>
        </authorList>
    </citation>
    <scope>NUCLEOTIDE SEQUENCE</scope>
    <source>
        <tissue evidence="1">Leaf</tissue>
    </source>
</reference>
<sequence>MGTFVFQKVGFAKFIIAHASLYCTQF</sequence>
<accession>A0A2P2PCA4</accession>